<dbReference type="InterPro" id="IPR051685">
    <property type="entry name" value="Ycf3/AcsC/BcsC/TPR_MFPF"/>
</dbReference>
<keyword evidence="6" id="KW-1185">Reference proteome</keyword>
<proteinExistence type="predicted"/>
<gene>
    <name evidence="5" type="ORF">A6M21_03240</name>
</gene>
<feature type="repeat" description="TPR" evidence="3">
    <location>
        <begin position="61"/>
        <end position="94"/>
    </location>
</feature>
<dbReference type="PANTHER" id="PTHR44943:SF4">
    <property type="entry name" value="TPR REPEAT-CONTAINING PROTEIN MJ0798"/>
    <property type="match status" value="1"/>
</dbReference>
<evidence type="ECO:0000256" key="4">
    <source>
        <dbReference type="SAM" id="MobiDB-lite"/>
    </source>
</evidence>
<dbReference type="EMBL" id="LYVF01000013">
    <property type="protein sequence ID" value="OAT86451.1"/>
    <property type="molecule type" value="Genomic_DNA"/>
</dbReference>
<evidence type="ECO:0000256" key="3">
    <source>
        <dbReference type="PROSITE-ProRule" id="PRU00339"/>
    </source>
</evidence>
<dbReference type="Proteomes" id="UP000078532">
    <property type="component" value="Unassembled WGS sequence"/>
</dbReference>
<keyword evidence="2 3" id="KW-0802">TPR repeat</keyword>
<protein>
    <submittedName>
        <fullName evidence="5">Uncharacterized protein</fullName>
    </submittedName>
</protein>
<sequence>MPFVILFVCLCFMASYKYIHQPTVNSVFPPPGSVSAAPAPGPAEPAAEPGGMSRPDEKKEALDIYRQGYQAYAAHHYSESIGYFDRAINLDPACYQAYSYKGAALAFAGRYQQAMPLLDKAIMLNPHYEDAYFNKAISLELAGVYGQALIFYDQALEVNARDPWAYYGKASIYGRLRDVDACVKNLKQAIAIDPSTREHAKTEADFNNVRNAPAFQQLVYR</sequence>
<evidence type="ECO:0000313" key="6">
    <source>
        <dbReference type="Proteomes" id="UP000078532"/>
    </source>
</evidence>
<dbReference type="InterPro" id="IPR011990">
    <property type="entry name" value="TPR-like_helical_dom_sf"/>
</dbReference>
<feature type="repeat" description="TPR" evidence="3">
    <location>
        <begin position="95"/>
        <end position="128"/>
    </location>
</feature>
<evidence type="ECO:0000313" key="5">
    <source>
        <dbReference type="EMBL" id="OAT86451.1"/>
    </source>
</evidence>
<comment type="caution">
    <text evidence="5">The sequence shown here is derived from an EMBL/GenBank/DDBJ whole genome shotgun (WGS) entry which is preliminary data.</text>
</comment>
<evidence type="ECO:0000256" key="2">
    <source>
        <dbReference type="ARBA" id="ARBA00022803"/>
    </source>
</evidence>
<name>A0A1B7LJ04_9FIRM</name>
<dbReference type="PANTHER" id="PTHR44943">
    <property type="entry name" value="CELLULOSE SYNTHASE OPERON PROTEIN C"/>
    <property type="match status" value="1"/>
</dbReference>
<dbReference type="NCBIfam" id="NF047558">
    <property type="entry name" value="TPR_END_plus"/>
    <property type="match status" value="1"/>
</dbReference>
<dbReference type="AlphaFoldDB" id="A0A1B7LJ04"/>
<accession>A0A1B7LJ04</accession>
<dbReference type="SMART" id="SM00028">
    <property type="entry name" value="TPR"/>
    <property type="match status" value="4"/>
</dbReference>
<organism evidence="5 6">
    <name type="scientific">Desulfotomaculum copahuensis</name>
    <dbReference type="NCBI Taxonomy" id="1838280"/>
    <lineage>
        <taxon>Bacteria</taxon>
        <taxon>Bacillati</taxon>
        <taxon>Bacillota</taxon>
        <taxon>Clostridia</taxon>
        <taxon>Eubacteriales</taxon>
        <taxon>Desulfotomaculaceae</taxon>
        <taxon>Desulfotomaculum</taxon>
    </lineage>
</organism>
<dbReference type="InterPro" id="IPR019734">
    <property type="entry name" value="TPR_rpt"/>
</dbReference>
<keyword evidence="1" id="KW-0677">Repeat</keyword>
<evidence type="ECO:0000256" key="1">
    <source>
        <dbReference type="ARBA" id="ARBA00022737"/>
    </source>
</evidence>
<dbReference type="Gene3D" id="1.25.40.10">
    <property type="entry name" value="Tetratricopeptide repeat domain"/>
    <property type="match status" value="2"/>
</dbReference>
<dbReference type="SUPFAM" id="SSF48452">
    <property type="entry name" value="TPR-like"/>
    <property type="match status" value="1"/>
</dbReference>
<dbReference type="PROSITE" id="PS50005">
    <property type="entry name" value="TPR"/>
    <property type="match status" value="3"/>
</dbReference>
<dbReference type="Pfam" id="PF13181">
    <property type="entry name" value="TPR_8"/>
    <property type="match status" value="1"/>
</dbReference>
<feature type="region of interest" description="Disordered" evidence="4">
    <location>
        <begin position="35"/>
        <end position="56"/>
    </location>
</feature>
<feature type="compositionally biased region" description="Low complexity" evidence="4">
    <location>
        <begin position="35"/>
        <end position="51"/>
    </location>
</feature>
<feature type="repeat" description="TPR" evidence="3">
    <location>
        <begin position="163"/>
        <end position="196"/>
    </location>
</feature>
<dbReference type="STRING" id="1838280.A6M21_03240"/>
<reference evidence="5 6" key="1">
    <citation type="submission" date="2016-04" db="EMBL/GenBank/DDBJ databases">
        <authorList>
            <person name="Evans L.H."/>
            <person name="Alamgir A."/>
            <person name="Owens N."/>
            <person name="Weber N.D."/>
            <person name="Virtaneva K."/>
            <person name="Barbian K."/>
            <person name="Babar A."/>
            <person name="Rosenke K."/>
        </authorList>
    </citation>
    <scope>NUCLEOTIDE SEQUENCE [LARGE SCALE GENOMIC DNA]</scope>
    <source>
        <strain evidence="5 6">LMa1</strain>
    </source>
</reference>